<proteinExistence type="predicted"/>
<sequence>MESDRLLTRAEDGRLGDYGSGSARSRGDSQGSRRMSCCAAGDRDTGQRGDGVGDRRAGGQVGSYQLQKICLFFLFVWLLAENLD</sequence>
<feature type="region of interest" description="Disordered" evidence="1">
    <location>
        <begin position="1"/>
        <end position="57"/>
    </location>
</feature>
<evidence type="ECO:0000313" key="2">
    <source>
        <dbReference type="EMBL" id="MEQ2306936.1"/>
    </source>
</evidence>
<accession>A0ABV0ZLP7</accession>
<dbReference type="EMBL" id="JAHRIP010066686">
    <property type="protein sequence ID" value="MEQ2306936.1"/>
    <property type="molecule type" value="Genomic_DNA"/>
</dbReference>
<feature type="compositionally biased region" description="Basic and acidic residues" evidence="1">
    <location>
        <begin position="1"/>
        <end position="15"/>
    </location>
</feature>
<reference evidence="2 3" key="1">
    <citation type="submission" date="2021-06" db="EMBL/GenBank/DDBJ databases">
        <authorList>
            <person name="Palmer J.M."/>
        </authorList>
    </citation>
    <scope>NUCLEOTIDE SEQUENCE [LARGE SCALE GENOMIC DNA]</scope>
    <source>
        <strain evidence="2 3">AS_MEX2019</strain>
        <tissue evidence="2">Muscle</tissue>
    </source>
</reference>
<comment type="caution">
    <text evidence="2">The sequence shown here is derived from an EMBL/GenBank/DDBJ whole genome shotgun (WGS) entry which is preliminary data.</text>
</comment>
<name>A0ABV0ZLP7_9TELE</name>
<evidence type="ECO:0000256" key="1">
    <source>
        <dbReference type="SAM" id="MobiDB-lite"/>
    </source>
</evidence>
<dbReference type="Proteomes" id="UP001469553">
    <property type="component" value="Unassembled WGS sequence"/>
</dbReference>
<evidence type="ECO:0000313" key="3">
    <source>
        <dbReference type="Proteomes" id="UP001469553"/>
    </source>
</evidence>
<feature type="compositionally biased region" description="Basic and acidic residues" evidence="1">
    <location>
        <begin position="41"/>
        <end position="57"/>
    </location>
</feature>
<gene>
    <name evidence="2" type="ORF">AMECASPLE_013179</name>
</gene>
<organism evidence="2 3">
    <name type="scientific">Ameca splendens</name>
    <dbReference type="NCBI Taxonomy" id="208324"/>
    <lineage>
        <taxon>Eukaryota</taxon>
        <taxon>Metazoa</taxon>
        <taxon>Chordata</taxon>
        <taxon>Craniata</taxon>
        <taxon>Vertebrata</taxon>
        <taxon>Euteleostomi</taxon>
        <taxon>Actinopterygii</taxon>
        <taxon>Neopterygii</taxon>
        <taxon>Teleostei</taxon>
        <taxon>Neoteleostei</taxon>
        <taxon>Acanthomorphata</taxon>
        <taxon>Ovalentaria</taxon>
        <taxon>Atherinomorphae</taxon>
        <taxon>Cyprinodontiformes</taxon>
        <taxon>Goodeidae</taxon>
        <taxon>Ameca</taxon>
    </lineage>
</organism>
<protein>
    <submittedName>
        <fullName evidence="2">Uncharacterized protein</fullName>
    </submittedName>
</protein>
<keyword evidence="3" id="KW-1185">Reference proteome</keyword>